<evidence type="ECO:0000313" key="1">
    <source>
        <dbReference type="EMBL" id="SMF56505.1"/>
    </source>
</evidence>
<name>A0A1Y6CK08_9BACT</name>
<dbReference type="RefSeq" id="WP_132322418.1">
    <property type="nucleotide sequence ID" value="NZ_FWZT01000018.1"/>
</dbReference>
<evidence type="ECO:0000313" key="2">
    <source>
        <dbReference type="Proteomes" id="UP000192907"/>
    </source>
</evidence>
<reference evidence="2" key="1">
    <citation type="submission" date="2017-04" db="EMBL/GenBank/DDBJ databases">
        <authorList>
            <person name="Varghese N."/>
            <person name="Submissions S."/>
        </authorList>
    </citation>
    <scope>NUCLEOTIDE SEQUENCE [LARGE SCALE GENOMIC DNA]</scope>
    <source>
        <strain evidence="2">RKEM611</strain>
    </source>
</reference>
<accession>A0A1Y6CK08</accession>
<organism evidence="1 2">
    <name type="scientific">Pseudobacteriovorax antillogorgiicola</name>
    <dbReference type="NCBI Taxonomy" id="1513793"/>
    <lineage>
        <taxon>Bacteria</taxon>
        <taxon>Pseudomonadati</taxon>
        <taxon>Bdellovibrionota</taxon>
        <taxon>Oligoflexia</taxon>
        <taxon>Oligoflexales</taxon>
        <taxon>Pseudobacteriovoracaceae</taxon>
        <taxon>Pseudobacteriovorax</taxon>
    </lineage>
</organism>
<protein>
    <recommendedName>
        <fullName evidence="3">PilZ domain-containing protein</fullName>
    </recommendedName>
</protein>
<dbReference type="Proteomes" id="UP000192907">
    <property type="component" value="Unassembled WGS sequence"/>
</dbReference>
<proteinExistence type="predicted"/>
<sequence>MVQEKLISETEQIHKYLRDLALKDSTGIIRPVKATTLGVKFRFGRTKFNEKPFGIQLVDISQYGLNKLKDYKELQIEVFGQDRRVSFKSDLLKVSKYGIWVSVPVEVSKSERRQRQRYLTNEDHLPFFDPGNWAVEPDDISAPPVFGLYKPLAAWTLVVDISFGGLCVETRFPSIVNWVESNPHFKESMVQLPMKKGFQVETELRWTKRIRERVVTEDGLTLSIQKYKFGMQFIEPSREFLQSLTEFLKVMQITENKG</sequence>
<dbReference type="EMBL" id="FWZT01000018">
    <property type="protein sequence ID" value="SMF56505.1"/>
    <property type="molecule type" value="Genomic_DNA"/>
</dbReference>
<gene>
    <name evidence="1" type="ORF">SAMN06296036_11832</name>
</gene>
<evidence type="ECO:0008006" key="3">
    <source>
        <dbReference type="Google" id="ProtNLM"/>
    </source>
</evidence>
<keyword evidence="2" id="KW-1185">Reference proteome</keyword>
<dbReference type="STRING" id="1513793.SAMN06296036_11832"/>
<dbReference type="AlphaFoldDB" id="A0A1Y6CK08"/>